<feature type="region of interest" description="Disordered" evidence="1">
    <location>
        <begin position="1"/>
        <end position="45"/>
    </location>
</feature>
<dbReference type="VEuPathDB" id="FungiDB:P175DRAFT_0504385"/>
<dbReference type="Proteomes" id="UP000244073">
    <property type="component" value="Unassembled WGS sequence"/>
</dbReference>
<dbReference type="RefSeq" id="XP_040749037.1">
    <property type="nucleotide sequence ID" value="XM_040897856.1"/>
</dbReference>
<evidence type="ECO:0000313" key="2">
    <source>
        <dbReference type="EMBL" id="PTU17645.1"/>
    </source>
</evidence>
<dbReference type="GeneID" id="63814738"/>
<organism evidence="2 3">
    <name type="scientific">Aspergillus ochraceoroseus IBT 24754</name>
    <dbReference type="NCBI Taxonomy" id="1392256"/>
    <lineage>
        <taxon>Eukaryota</taxon>
        <taxon>Fungi</taxon>
        <taxon>Dikarya</taxon>
        <taxon>Ascomycota</taxon>
        <taxon>Pezizomycotina</taxon>
        <taxon>Eurotiomycetes</taxon>
        <taxon>Eurotiomycetidae</taxon>
        <taxon>Eurotiales</taxon>
        <taxon>Aspergillaceae</taxon>
        <taxon>Aspergillus</taxon>
        <taxon>Aspergillus subgen. Nidulantes</taxon>
    </lineage>
</organism>
<dbReference type="OrthoDB" id="4510456at2759"/>
<dbReference type="AlphaFoldDB" id="A0A2T5LMY5"/>
<proteinExistence type="predicted"/>
<feature type="compositionally biased region" description="Polar residues" evidence="1">
    <location>
        <begin position="14"/>
        <end position="26"/>
    </location>
</feature>
<protein>
    <submittedName>
        <fullName evidence="2">Uncharacterized protein</fullName>
    </submittedName>
</protein>
<sequence>MASHQKKQKESRQRQLPQPSTRTDQSLEPDRRTHRATSIESTGSVESGISHYLHYQDNSCFFAPEWLEETPARGDQDQEHALQ</sequence>
<comment type="caution">
    <text evidence="2">The sequence shown here is derived from an EMBL/GenBank/DDBJ whole genome shotgun (WGS) entry which is preliminary data.</text>
</comment>
<accession>A0A2T5LMY5</accession>
<gene>
    <name evidence="2" type="ORF">P175DRAFT_0504385</name>
</gene>
<dbReference type="EMBL" id="MSFN02000009">
    <property type="protein sequence ID" value="PTU17645.1"/>
    <property type="molecule type" value="Genomic_DNA"/>
</dbReference>
<evidence type="ECO:0000313" key="3">
    <source>
        <dbReference type="Proteomes" id="UP000244073"/>
    </source>
</evidence>
<feature type="compositionally biased region" description="Polar residues" evidence="1">
    <location>
        <begin position="36"/>
        <end position="45"/>
    </location>
</feature>
<reference evidence="2 3" key="1">
    <citation type="journal article" date="2018" name="Proc. Natl. Acad. Sci. U.S.A.">
        <title>Linking secondary metabolites to gene clusters through genome sequencing of six diverse Aspergillus species.</title>
        <authorList>
            <person name="Kaerboelling I."/>
            <person name="Vesth T.C."/>
            <person name="Frisvad J.C."/>
            <person name="Nybo J.L."/>
            <person name="Theobald S."/>
            <person name="Kuo A."/>
            <person name="Bowyer P."/>
            <person name="Matsuda Y."/>
            <person name="Mondo S."/>
            <person name="Lyhne E.K."/>
            <person name="Kogle M.E."/>
            <person name="Clum A."/>
            <person name="Lipzen A."/>
            <person name="Salamov A."/>
            <person name="Ngan C.Y."/>
            <person name="Daum C."/>
            <person name="Chiniquy J."/>
            <person name="Barry K."/>
            <person name="LaButti K."/>
            <person name="Haridas S."/>
            <person name="Simmons B.A."/>
            <person name="Magnuson J.K."/>
            <person name="Mortensen U.H."/>
            <person name="Larsen T.O."/>
            <person name="Grigoriev I.V."/>
            <person name="Baker S.E."/>
            <person name="Andersen M.R."/>
        </authorList>
    </citation>
    <scope>NUCLEOTIDE SEQUENCE [LARGE SCALE GENOMIC DNA]</scope>
    <source>
        <strain evidence="2 3">IBT 24754</strain>
    </source>
</reference>
<name>A0A2T5LMY5_9EURO</name>
<evidence type="ECO:0000256" key="1">
    <source>
        <dbReference type="SAM" id="MobiDB-lite"/>
    </source>
</evidence>